<dbReference type="EMBL" id="LTAZ01000012">
    <property type="protein sequence ID" value="KYH24748.1"/>
    <property type="molecule type" value="Genomic_DNA"/>
</dbReference>
<name>A0A151AAM1_9EURY</name>
<dbReference type="PANTHER" id="PTHR30536">
    <property type="entry name" value="ALTRONATE/GALACTARATE DEHYDRATASE"/>
    <property type="match status" value="1"/>
</dbReference>
<dbReference type="InterPro" id="IPR044144">
    <property type="entry name" value="SAF_UxaA/GarD"/>
</dbReference>
<evidence type="ECO:0000313" key="4">
    <source>
        <dbReference type="Proteomes" id="UP000075321"/>
    </source>
</evidence>
<dbReference type="Pfam" id="PF08666">
    <property type="entry name" value="SAF"/>
    <property type="match status" value="1"/>
</dbReference>
<accession>A0A151AAM1</accession>
<evidence type="ECO:0000256" key="1">
    <source>
        <dbReference type="ARBA" id="ARBA00023239"/>
    </source>
</evidence>
<dbReference type="PATRIC" id="fig|1008153.3.peg.3258"/>
<dbReference type="Proteomes" id="UP000075321">
    <property type="component" value="Unassembled WGS sequence"/>
</dbReference>
<evidence type="ECO:0000313" key="3">
    <source>
        <dbReference type="EMBL" id="KYH24748.1"/>
    </source>
</evidence>
<sequence length="104" mass="11008">MKGVILDDRGLHMAHADNVVTAIADLDAGMEIASEEATIELVEDVPFGHKIALTSIDPGDTIVKYGEPIGAAVESIEPGEWVHTHNCESARGRGDRSTDDGEVA</sequence>
<comment type="caution">
    <text evidence="3">The sequence shown here is derived from an EMBL/GenBank/DDBJ whole genome shotgun (WGS) entry which is preliminary data.</text>
</comment>
<proteinExistence type="predicted"/>
<dbReference type="Gene3D" id="2.30.130.110">
    <property type="match status" value="1"/>
</dbReference>
<dbReference type="AlphaFoldDB" id="A0A151AAM1"/>
<dbReference type="RefSeq" id="WP_066384390.1">
    <property type="nucleotide sequence ID" value="NZ_LTAZ01000012.1"/>
</dbReference>
<dbReference type="InterPro" id="IPR052172">
    <property type="entry name" value="UxaA_altronate/galactarate_dh"/>
</dbReference>
<organism evidence="3 4">
    <name type="scientific">Halalkalicoccus paucihalophilus</name>
    <dbReference type="NCBI Taxonomy" id="1008153"/>
    <lineage>
        <taxon>Archaea</taxon>
        <taxon>Methanobacteriati</taxon>
        <taxon>Methanobacteriota</taxon>
        <taxon>Stenosarchaea group</taxon>
        <taxon>Halobacteria</taxon>
        <taxon>Halobacteriales</taxon>
        <taxon>Halococcaceae</taxon>
        <taxon>Halalkalicoccus</taxon>
    </lineage>
</organism>
<reference evidence="3 4" key="1">
    <citation type="submission" date="2016-02" db="EMBL/GenBank/DDBJ databases">
        <title>Genome sequence of Halalkalicoccus paucihalophilus DSM 24557.</title>
        <authorList>
            <person name="Poehlein A."/>
            <person name="Daniel R."/>
        </authorList>
    </citation>
    <scope>NUCLEOTIDE SEQUENCE [LARGE SCALE GENOMIC DNA]</scope>
    <source>
        <strain evidence="3 4">DSM 24557</strain>
    </source>
</reference>
<dbReference type="PANTHER" id="PTHR30536:SF5">
    <property type="entry name" value="ALTRONATE DEHYDRATASE"/>
    <property type="match status" value="1"/>
</dbReference>
<dbReference type="CDD" id="cd11613">
    <property type="entry name" value="SAF_AH_GD"/>
    <property type="match status" value="1"/>
</dbReference>
<keyword evidence="4" id="KW-1185">Reference proteome</keyword>
<evidence type="ECO:0000259" key="2">
    <source>
        <dbReference type="SMART" id="SM00858"/>
    </source>
</evidence>
<feature type="domain" description="SAF" evidence="2">
    <location>
        <begin position="17"/>
        <end position="88"/>
    </location>
</feature>
<protein>
    <submittedName>
        <fullName evidence="3">SAF domain protein</fullName>
    </submittedName>
</protein>
<dbReference type="InterPro" id="IPR013974">
    <property type="entry name" value="SAF"/>
</dbReference>
<dbReference type="SMART" id="SM00858">
    <property type="entry name" value="SAF"/>
    <property type="match status" value="1"/>
</dbReference>
<gene>
    <name evidence="3" type="ORF">HAPAU_31240</name>
</gene>
<dbReference type="OrthoDB" id="214896at2157"/>
<dbReference type="GO" id="GO:0016829">
    <property type="term" value="F:lyase activity"/>
    <property type="evidence" value="ECO:0007669"/>
    <property type="project" value="UniProtKB-KW"/>
</dbReference>
<dbReference type="GO" id="GO:0019698">
    <property type="term" value="P:D-galacturonate catabolic process"/>
    <property type="evidence" value="ECO:0007669"/>
    <property type="project" value="TreeGrafter"/>
</dbReference>
<keyword evidence="1" id="KW-0456">Lyase</keyword>